<reference evidence="1 2" key="1">
    <citation type="journal article" date="2019" name="Sci. Rep.">
        <title>Orb-weaving spider Araneus ventricosus genome elucidates the spidroin gene catalogue.</title>
        <authorList>
            <person name="Kono N."/>
            <person name="Nakamura H."/>
            <person name="Ohtoshi R."/>
            <person name="Moran D.A.P."/>
            <person name="Shinohara A."/>
            <person name="Yoshida Y."/>
            <person name="Fujiwara M."/>
            <person name="Mori M."/>
            <person name="Tomita M."/>
            <person name="Arakawa K."/>
        </authorList>
    </citation>
    <scope>NUCLEOTIDE SEQUENCE [LARGE SCALE GENOMIC DNA]</scope>
</reference>
<dbReference type="OrthoDB" id="6515318at2759"/>
<dbReference type="EMBL" id="BGPR01069025">
    <property type="protein sequence ID" value="GBO42781.1"/>
    <property type="molecule type" value="Genomic_DNA"/>
</dbReference>
<gene>
    <name evidence="1" type="ORF">AVEN_54166_1</name>
</gene>
<proteinExistence type="predicted"/>
<evidence type="ECO:0000313" key="2">
    <source>
        <dbReference type="Proteomes" id="UP000499080"/>
    </source>
</evidence>
<keyword evidence="2" id="KW-1185">Reference proteome</keyword>
<dbReference type="Proteomes" id="UP000499080">
    <property type="component" value="Unassembled WGS sequence"/>
</dbReference>
<organism evidence="1 2">
    <name type="scientific">Araneus ventricosus</name>
    <name type="common">Orbweaver spider</name>
    <name type="synonym">Epeira ventricosa</name>
    <dbReference type="NCBI Taxonomy" id="182803"/>
    <lineage>
        <taxon>Eukaryota</taxon>
        <taxon>Metazoa</taxon>
        <taxon>Ecdysozoa</taxon>
        <taxon>Arthropoda</taxon>
        <taxon>Chelicerata</taxon>
        <taxon>Arachnida</taxon>
        <taxon>Araneae</taxon>
        <taxon>Araneomorphae</taxon>
        <taxon>Entelegynae</taxon>
        <taxon>Araneoidea</taxon>
        <taxon>Araneidae</taxon>
        <taxon>Araneus</taxon>
    </lineage>
</organism>
<accession>A0A4Y2WZT9</accession>
<dbReference type="AlphaFoldDB" id="A0A4Y2WZT9"/>
<sequence>MILLLKESIIRYQKEYIIRWQKEWDNGETGRSVYNVLRKGKRTPTPWQRPEIRVVRGHDHFRHTLNDSKSETAIPVAAKTWEIPYTMLQAACLLPHTT</sequence>
<evidence type="ECO:0000313" key="1">
    <source>
        <dbReference type="EMBL" id="GBO42781.1"/>
    </source>
</evidence>
<comment type="caution">
    <text evidence="1">The sequence shown here is derived from an EMBL/GenBank/DDBJ whole genome shotgun (WGS) entry which is preliminary data.</text>
</comment>
<protein>
    <submittedName>
        <fullName evidence="1">Uncharacterized protein</fullName>
    </submittedName>
</protein>
<name>A0A4Y2WZT9_ARAVE</name>